<dbReference type="AlphaFoldDB" id="A0A8J7Z283"/>
<dbReference type="EMBL" id="WVIE01000023">
    <property type="protein sequence ID" value="NDJ19032.1"/>
    <property type="molecule type" value="Genomic_DNA"/>
</dbReference>
<organism evidence="1 2">
    <name type="scientific">Myxacorys almedinensis A</name>
    <dbReference type="NCBI Taxonomy" id="2690445"/>
    <lineage>
        <taxon>Bacteria</taxon>
        <taxon>Bacillati</taxon>
        <taxon>Cyanobacteriota</taxon>
        <taxon>Cyanophyceae</taxon>
        <taxon>Leptolyngbyales</taxon>
        <taxon>Leptolyngbyaceae</taxon>
        <taxon>Myxacorys</taxon>
        <taxon>Myxacorys almedinensis</taxon>
    </lineage>
</organism>
<gene>
    <name evidence="1" type="ORF">GS601_17360</name>
</gene>
<name>A0A8J7Z283_9CYAN</name>
<proteinExistence type="predicted"/>
<dbReference type="Proteomes" id="UP000646053">
    <property type="component" value="Unassembled WGS sequence"/>
</dbReference>
<evidence type="ECO:0000313" key="2">
    <source>
        <dbReference type="Proteomes" id="UP000646053"/>
    </source>
</evidence>
<comment type="caution">
    <text evidence="1">The sequence shown here is derived from an EMBL/GenBank/DDBJ whole genome shotgun (WGS) entry which is preliminary data.</text>
</comment>
<evidence type="ECO:0000313" key="1">
    <source>
        <dbReference type="EMBL" id="NDJ19032.1"/>
    </source>
</evidence>
<dbReference type="RefSeq" id="WP_162424559.1">
    <property type="nucleotide sequence ID" value="NZ_WVIE01000023.1"/>
</dbReference>
<sequence>MKYSDTLGRLTPKQLLAGGAALLAIALLLESRSLPSFGTKAGEVCQTVANGDRKLTRTQIAKLLSIEQGAAKGKVRDLLKEPYCTLPDAQIRSDTPAERDVYLVEADDFVQFQPKTQLVVLYEGDQYAGFRFWVH</sequence>
<protein>
    <submittedName>
        <fullName evidence="1">Uncharacterized protein</fullName>
    </submittedName>
</protein>
<accession>A0A8J7Z283</accession>
<reference evidence="1" key="1">
    <citation type="submission" date="2019-12" db="EMBL/GenBank/DDBJ databases">
        <title>High-Quality draft genome sequences of three cyanobacteria isolated from the limestone walls of the Old Cathedral of Coimbra.</title>
        <authorList>
            <person name="Tiago I."/>
            <person name="Soares F."/>
            <person name="Portugal A."/>
        </authorList>
    </citation>
    <scope>NUCLEOTIDE SEQUENCE</scope>
    <source>
        <strain evidence="1">A</strain>
    </source>
</reference>
<keyword evidence="2" id="KW-1185">Reference proteome</keyword>